<protein>
    <submittedName>
        <fullName evidence="3">Uncharacterized protein</fullName>
    </submittedName>
</protein>
<accession>A0A146JZD1</accession>
<proteinExistence type="predicted"/>
<evidence type="ECO:0000256" key="2">
    <source>
        <dbReference type="SAM" id="MobiDB-lite"/>
    </source>
</evidence>
<feature type="non-terminal residue" evidence="3">
    <location>
        <position position="615"/>
    </location>
</feature>
<feature type="non-terminal residue" evidence="3">
    <location>
        <position position="1"/>
    </location>
</feature>
<dbReference type="AlphaFoldDB" id="A0A146JZD1"/>
<dbReference type="EMBL" id="GDID01006544">
    <property type="protein sequence ID" value="JAP90062.1"/>
    <property type="molecule type" value="Transcribed_RNA"/>
</dbReference>
<gene>
    <name evidence="3" type="ORF">TPC1_30443</name>
</gene>
<feature type="coiled-coil region" evidence="1">
    <location>
        <begin position="514"/>
        <end position="569"/>
    </location>
</feature>
<reference evidence="3" key="1">
    <citation type="submission" date="2015-07" db="EMBL/GenBank/DDBJ databases">
        <title>Adaptation to a free-living lifestyle via gene acquisitions in the diplomonad Trepomonas sp. PC1.</title>
        <authorList>
            <person name="Xu F."/>
            <person name="Jerlstrom-Hultqvist J."/>
            <person name="Kolisko M."/>
            <person name="Simpson A.G.B."/>
            <person name="Roger A.J."/>
            <person name="Svard S.G."/>
            <person name="Andersson J.O."/>
        </authorList>
    </citation>
    <scope>NUCLEOTIDE SEQUENCE</scope>
    <source>
        <strain evidence="3">PC1</strain>
    </source>
</reference>
<evidence type="ECO:0000256" key="1">
    <source>
        <dbReference type="SAM" id="Coils"/>
    </source>
</evidence>
<sequence length="615" mass="70804">QQFNQVSPFDTSDLRFDQTMNYKKYAQSSVLIKPFQFVNGEEITMDTACKYCQNYMELSVDFPFQIDLEEPLIPCDLCKTKFNETVSYMLTDKNSYLGSFLKCVIKRKDVEAIEKNQILLQNFENIQNVHKIKGLSVQEFKDNLEMQIEIITKNWHIGCGIDGFVLQTPKHSFAHLFNVFSSLSFFSNDQQIVALIEKQQKPNPLICVNESRTSISSCFIVELFTASWRSLKPDRANIYFPGAPLYDLGYITKVQNATLEKVIGGKPVMSRFTVKPKGRHSIQPQQPTQQVQQIQTRKALPPQPQKQNTTQTLKKPDAQIESNNVSVVEIASIAQHVQPQVQQLKTMQANIDKMPVLETAKGQSQLQVRTLAKQKQVNNQFYQSCLQQLALPSNMPLQAPKQQPQLTTPQPLYSSLESGIHYSVKKLKEQNFDYQPQRIQQKIQFMPEQQSQLDRYLDLINSSKTLSIQEQLGLIGFIKQLGVDKTQKLPTQPMQFKTFPHSNKMKEKIAELNLAQLTSNNAELSLKMDQQNVEVKKQEEELTKVYAAIKELERSLVQKTNQLEGECEEWQQHVQRKASVTQQLATTTKQEFLKQNNQLMTKKDLEAILYKMLYE</sequence>
<name>A0A146JZD1_9EUKA</name>
<feature type="region of interest" description="Disordered" evidence="2">
    <location>
        <begin position="275"/>
        <end position="318"/>
    </location>
</feature>
<feature type="compositionally biased region" description="Low complexity" evidence="2">
    <location>
        <begin position="282"/>
        <end position="296"/>
    </location>
</feature>
<evidence type="ECO:0000313" key="3">
    <source>
        <dbReference type="EMBL" id="JAP90062.1"/>
    </source>
</evidence>
<organism evidence="3">
    <name type="scientific">Trepomonas sp. PC1</name>
    <dbReference type="NCBI Taxonomy" id="1076344"/>
    <lineage>
        <taxon>Eukaryota</taxon>
        <taxon>Metamonada</taxon>
        <taxon>Diplomonadida</taxon>
        <taxon>Hexamitidae</taxon>
        <taxon>Hexamitinae</taxon>
        <taxon>Trepomonas</taxon>
    </lineage>
</organism>
<keyword evidence="1" id="KW-0175">Coiled coil</keyword>